<evidence type="ECO:0000256" key="3">
    <source>
        <dbReference type="ARBA" id="ARBA00019612"/>
    </source>
</evidence>
<protein>
    <recommendedName>
        <fullName evidence="3 8">Mediator of RNA polymerase II transcription subunit 18</fullName>
    </recommendedName>
    <alternativeName>
        <fullName evidence="7 8">Mediator complex subunit 18</fullName>
    </alternativeName>
</protein>
<comment type="caution">
    <text evidence="9">The sequence shown here is derived from an EMBL/GenBank/DDBJ whole genome shotgun (WGS) entry which is preliminary data.</text>
</comment>
<evidence type="ECO:0000256" key="1">
    <source>
        <dbReference type="ARBA" id="ARBA00004123"/>
    </source>
</evidence>
<evidence type="ECO:0000256" key="8">
    <source>
        <dbReference type="RuleBase" id="RU364150"/>
    </source>
</evidence>
<sequence length="227" mass="26037">MFSAIKLGTTTSSKTKYECNLHASVSDKSVWILKSRLGAICGGVESGRKRLEKYELYKPLEYFITKLEGKQLELIFLRSQYSMDSDKPMLERTRSIIRYGNPETHRNRAATIRPIYVSEVYHGSGRKLLKGLMYTMSSSHIRSGYWFRFQEKTQIGLYQVFETNSENPEIQSPISPDKTWIVEVSTIAESQELIEKAVESLEKVKVLLKGTADLVVLDHMYTRPVVP</sequence>
<keyword evidence="5 8" id="KW-0804">Transcription</keyword>
<name>A0A2T9Z976_9FUNG</name>
<dbReference type="GO" id="GO:0006357">
    <property type="term" value="P:regulation of transcription by RNA polymerase II"/>
    <property type="evidence" value="ECO:0007669"/>
    <property type="project" value="InterPro"/>
</dbReference>
<proteinExistence type="inferred from homology"/>
<dbReference type="PANTHER" id="PTHR13321:SF2">
    <property type="entry name" value="MEDIATOR OF RNA POLYMERASE II TRANSCRIPTION SUBUNIT 18"/>
    <property type="match status" value="1"/>
</dbReference>
<evidence type="ECO:0000256" key="6">
    <source>
        <dbReference type="ARBA" id="ARBA00023242"/>
    </source>
</evidence>
<comment type="subunit">
    <text evidence="8">Component of the Mediator complex.</text>
</comment>
<evidence type="ECO:0000313" key="9">
    <source>
        <dbReference type="EMBL" id="PVV01156.1"/>
    </source>
</evidence>
<dbReference type="Proteomes" id="UP000245609">
    <property type="component" value="Unassembled WGS sequence"/>
</dbReference>
<keyword evidence="10" id="KW-1185">Reference proteome</keyword>
<dbReference type="OrthoDB" id="5348092at2759"/>
<organism evidence="9 10">
    <name type="scientific">Smittium megazygosporum</name>
    <dbReference type="NCBI Taxonomy" id="133381"/>
    <lineage>
        <taxon>Eukaryota</taxon>
        <taxon>Fungi</taxon>
        <taxon>Fungi incertae sedis</taxon>
        <taxon>Zoopagomycota</taxon>
        <taxon>Kickxellomycotina</taxon>
        <taxon>Harpellomycetes</taxon>
        <taxon>Harpellales</taxon>
        <taxon>Legeriomycetaceae</taxon>
        <taxon>Smittium</taxon>
    </lineage>
</organism>
<comment type="function">
    <text evidence="8">Component of the Mediator complex, a coactivator involved in the regulated transcription of nearly all RNA polymerase II-dependent genes. Mediator functions as a bridge to convey information from gene-specific regulatory proteins to the basal RNA polymerase II transcription machinery. Mediator is recruited to promoters by direct interactions with regulatory proteins and serves as a scaffold for the assembly of a functional preinitiation complex with RNA polymerase II and the general transcription factors.</text>
</comment>
<keyword evidence="6 8" id="KW-0539">Nucleus</keyword>
<evidence type="ECO:0000313" key="10">
    <source>
        <dbReference type="Proteomes" id="UP000245609"/>
    </source>
</evidence>
<evidence type="ECO:0000256" key="7">
    <source>
        <dbReference type="ARBA" id="ARBA00032012"/>
    </source>
</evidence>
<dbReference type="GO" id="GO:0006369">
    <property type="term" value="P:termination of RNA polymerase II transcription"/>
    <property type="evidence" value="ECO:0007669"/>
    <property type="project" value="TreeGrafter"/>
</dbReference>
<dbReference type="STRING" id="133381.A0A2T9Z976"/>
<comment type="similarity">
    <text evidence="2 8">Belongs to the Mediator complex subunit 18 family.</text>
</comment>
<keyword evidence="8" id="KW-0010">Activator</keyword>
<evidence type="ECO:0000256" key="5">
    <source>
        <dbReference type="ARBA" id="ARBA00023163"/>
    </source>
</evidence>
<dbReference type="Gene3D" id="2.40.320.10">
    <property type="entry name" value="Hypothetical Protein Pfu-838710-001"/>
    <property type="match status" value="1"/>
</dbReference>
<evidence type="ECO:0000256" key="2">
    <source>
        <dbReference type="ARBA" id="ARBA00009814"/>
    </source>
</evidence>
<evidence type="ECO:0000256" key="4">
    <source>
        <dbReference type="ARBA" id="ARBA00023015"/>
    </source>
</evidence>
<accession>A0A2T9Z976</accession>
<dbReference type="GO" id="GO:0003712">
    <property type="term" value="F:transcription coregulator activity"/>
    <property type="evidence" value="ECO:0007669"/>
    <property type="project" value="InterPro"/>
</dbReference>
<dbReference type="PANTHER" id="PTHR13321">
    <property type="entry name" value="MEDIATOR OF RNA POLYMERASE II TRANSCRIPTION, SUBUNIT 18"/>
    <property type="match status" value="1"/>
</dbReference>
<dbReference type="Pfam" id="PF09637">
    <property type="entry name" value="Med18"/>
    <property type="match status" value="1"/>
</dbReference>
<dbReference type="EMBL" id="MBFS01001324">
    <property type="protein sequence ID" value="PVV01156.1"/>
    <property type="molecule type" value="Genomic_DNA"/>
</dbReference>
<gene>
    <name evidence="8" type="primary">MED18</name>
    <name evidence="9" type="ORF">BB560_004437</name>
</gene>
<keyword evidence="4 8" id="KW-0805">Transcription regulation</keyword>
<dbReference type="GO" id="GO:0070847">
    <property type="term" value="C:core mediator complex"/>
    <property type="evidence" value="ECO:0007669"/>
    <property type="project" value="TreeGrafter"/>
</dbReference>
<reference evidence="9 10" key="1">
    <citation type="journal article" date="2018" name="MBio">
        <title>Comparative Genomics Reveals the Core Gene Toolbox for the Fungus-Insect Symbiosis.</title>
        <authorList>
            <person name="Wang Y."/>
            <person name="Stata M."/>
            <person name="Wang W."/>
            <person name="Stajich J.E."/>
            <person name="White M.M."/>
            <person name="Moncalvo J.M."/>
        </authorList>
    </citation>
    <scope>NUCLEOTIDE SEQUENCE [LARGE SCALE GENOMIC DNA]</scope>
    <source>
        <strain evidence="9 10">SC-DP-2</strain>
    </source>
</reference>
<dbReference type="GO" id="GO:0016592">
    <property type="term" value="C:mediator complex"/>
    <property type="evidence" value="ECO:0007669"/>
    <property type="project" value="InterPro"/>
</dbReference>
<comment type="subcellular location">
    <subcellularLocation>
        <location evidence="1 8">Nucleus</location>
    </subcellularLocation>
</comment>
<dbReference type="AlphaFoldDB" id="A0A2T9Z976"/>
<dbReference type="InterPro" id="IPR019095">
    <property type="entry name" value="Mediator_Med18"/>
</dbReference>